<evidence type="ECO:0000313" key="5">
    <source>
        <dbReference type="EMBL" id="ALR77885.1"/>
    </source>
</evidence>
<protein>
    <recommendedName>
        <fullName evidence="4">Electron transfer flavoprotein alpha/beta-subunit N-terminal domain-containing protein</fullName>
    </recommendedName>
</protein>
<dbReference type="PANTHER" id="PTHR21294:SF8">
    <property type="entry name" value="ELECTRON TRANSFER FLAVOPROTEIN SUBUNIT BETA"/>
    <property type="match status" value="1"/>
</dbReference>
<keyword evidence="3" id="KW-0249">Electron transport</keyword>
<dbReference type="SUPFAM" id="SSF52402">
    <property type="entry name" value="Adenine nucleotide alpha hydrolases-like"/>
    <property type="match status" value="1"/>
</dbReference>
<evidence type="ECO:0000313" key="6">
    <source>
        <dbReference type="Proteomes" id="UP000069162"/>
    </source>
</evidence>
<dbReference type="PANTHER" id="PTHR21294">
    <property type="entry name" value="ELECTRON TRANSFER FLAVOPROTEIN BETA-SUBUNIT"/>
    <property type="match status" value="1"/>
</dbReference>
<dbReference type="Gene3D" id="3.40.50.620">
    <property type="entry name" value="HUPs"/>
    <property type="match status" value="1"/>
</dbReference>
<evidence type="ECO:0000256" key="1">
    <source>
        <dbReference type="ARBA" id="ARBA00007557"/>
    </source>
</evidence>
<dbReference type="Proteomes" id="UP000069162">
    <property type="component" value="Chromosome"/>
</dbReference>
<dbReference type="InterPro" id="IPR014730">
    <property type="entry name" value="ETF_a/b_N"/>
</dbReference>
<sequence>MNILLAFKAEPDLSMLSGSDWQLAARTNLAPDPTLMRAIMGNDEQGAAELVLQARDIDPALTLAAVTLGDDRAAGPLRHLAALGFGQRTLLRSEADNRFSPVWVAEQLARQVQRSGSDIVLIGTRSSEGQNGQTGWLLAEMLGWPCLTQVSGLLPVSGGVQVECRSVTGISHWQLHQPAVLMVQNRGQMALRVPGMRARLAAAHAEIEVVEAMLPGDPWLQCQTLTQNEHVRAGRVIAGGSAQESAQQLWRVALAERMMR</sequence>
<accession>A0A806X8H9</accession>
<dbReference type="KEGG" id="kle:AO703_16850"/>
<evidence type="ECO:0000259" key="4">
    <source>
        <dbReference type="Pfam" id="PF01012"/>
    </source>
</evidence>
<dbReference type="AlphaFoldDB" id="A0A806X8H9"/>
<dbReference type="OrthoDB" id="5598152at2"/>
<feature type="domain" description="Electron transfer flavoprotein alpha/beta-subunit N-terminal" evidence="4">
    <location>
        <begin position="48"/>
        <end position="212"/>
    </location>
</feature>
<keyword evidence="2" id="KW-0813">Transport</keyword>
<gene>
    <name evidence="5" type="ORF">AO703_16850</name>
</gene>
<reference evidence="6" key="1">
    <citation type="submission" date="2015-10" db="EMBL/GenBank/DDBJ databases">
        <title>Complete Genome Sequencing of Klebsiella sp. strain G5.</title>
        <authorList>
            <person name="Chan K.-G."/>
            <person name="Chen J.-W."/>
        </authorList>
    </citation>
    <scope>NUCLEOTIDE SEQUENCE [LARGE SCALE GENOMIC DNA]</scope>
    <source>
        <strain evidence="6">G5</strain>
    </source>
</reference>
<organism evidence="5 6">
    <name type="scientific">[Enterobacter] lignolyticus</name>
    <dbReference type="NCBI Taxonomy" id="1334193"/>
    <lineage>
        <taxon>Bacteria</taxon>
        <taxon>Pseudomonadati</taxon>
        <taxon>Pseudomonadota</taxon>
        <taxon>Gammaproteobacteria</taxon>
        <taxon>Enterobacterales</taxon>
        <taxon>Enterobacteriaceae</taxon>
        <taxon>Pluralibacter</taxon>
    </lineage>
</organism>
<proteinExistence type="inferred from homology"/>
<comment type="similarity">
    <text evidence="1">Belongs to the ETF beta-subunit/FixA family.</text>
</comment>
<dbReference type="InterPro" id="IPR012255">
    <property type="entry name" value="ETF_b"/>
</dbReference>
<dbReference type="InterPro" id="IPR014729">
    <property type="entry name" value="Rossmann-like_a/b/a_fold"/>
</dbReference>
<evidence type="ECO:0000256" key="2">
    <source>
        <dbReference type="ARBA" id="ARBA00022448"/>
    </source>
</evidence>
<dbReference type="RefSeq" id="WP_062741805.1">
    <property type="nucleotide sequence ID" value="NZ_CP012871.1"/>
</dbReference>
<name>A0A806X8H9_9ENTR</name>
<dbReference type="Pfam" id="PF01012">
    <property type="entry name" value="ETF"/>
    <property type="match status" value="1"/>
</dbReference>
<evidence type="ECO:0000256" key="3">
    <source>
        <dbReference type="ARBA" id="ARBA00022982"/>
    </source>
</evidence>
<dbReference type="GO" id="GO:0009055">
    <property type="term" value="F:electron transfer activity"/>
    <property type="evidence" value="ECO:0007669"/>
    <property type="project" value="InterPro"/>
</dbReference>
<dbReference type="EMBL" id="CP012871">
    <property type="protein sequence ID" value="ALR77885.1"/>
    <property type="molecule type" value="Genomic_DNA"/>
</dbReference>